<dbReference type="Gene3D" id="2.40.70.10">
    <property type="entry name" value="Acid Proteases"/>
    <property type="match status" value="1"/>
</dbReference>
<evidence type="ECO:0000313" key="9">
    <source>
        <dbReference type="Proteomes" id="UP001234989"/>
    </source>
</evidence>
<dbReference type="InterPro" id="IPR043502">
    <property type="entry name" value="DNA/RNA_pol_sf"/>
</dbReference>
<dbReference type="InterPro" id="IPR021109">
    <property type="entry name" value="Peptidase_aspartic_dom_sf"/>
</dbReference>
<keyword evidence="1" id="KW-0808">Transferase</keyword>
<proteinExistence type="predicted"/>
<dbReference type="Proteomes" id="UP001234989">
    <property type="component" value="Chromosome 6"/>
</dbReference>
<keyword evidence="5" id="KW-0378">Hydrolase</keyword>
<dbReference type="PANTHER" id="PTHR33067">
    <property type="entry name" value="RNA-DIRECTED DNA POLYMERASE-RELATED"/>
    <property type="match status" value="1"/>
</dbReference>
<dbReference type="GO" id="GO:0004519">
    <property type="term" value="F:endonuclease activity"/>
    <property type="evidence" value="ECO:0007669"/>
    <property type="project" value="UniProtKB-KW"/>
</dbReference>
<sequence length="426" mass="48863">MCDLGASINLMPLLMFYKLELEKLKPTNMRLLMDDRSIKRPVCVVYNVLVKVDKLVFPTDCVVLDCEIDIEIPVILNRPLLAMGKGVGSHTSFQRKLDINLSTRKAPPAKPSIIEQAKLDMKELPPHLKYAFLGTNNTLLVLNWENWHFMVKEGTVLGNKISGDGIEVDQAKIQVIEKLPPPILKHIAAPIIIAPDWNIPFEIICNASGFALEVVLGQRKNKFFHSIYYTSKTLNCAQKNYTMMEQELLVVVYGFEKFRAYLLGTKVIVHTNHVALRDYADNIIQHCIPKLEVNEILEACHALRTCGHHGEYIRFLSLEESILKQKTQLQWFKEGDAYTSYFHTLMREQRRKLFIHKNHFVREELLAFIPALVTNDQNDNLKVMLDLKDLKNVVFSMNPNSAPELDGMNGKKFKIAQTSLSWIFFP</sequence>
<evidence type="ECO:0000256" key="1">
    <source>
        <dbReference type="ARBA" id="ARBA00022679"/>
    </source>
</evidence>
<protein>
    <recommendedName>
        <fullName evidence="7">Reverse transcriptase RNase H-like domain-containing protein</fullName>
    </recommendedName>
</protein>
<dbReference type="SUPFAM" id="SSF56672">
    <property type="entry name" value="DNA/RNA polymerases"/>
    <property type="match status" value="1"/>
</dbReference>
<accession>A0AAF0TUM2</accession>
<evidence type="ECO:0000313" key="8">
    <source>
        <dbReference type="EMBL" id="WMV33216.1"/>
    </source>
</evidence>
<keyword evidence="4" id="KW-0255">Endonuclease</keyword>
<feature type="domain" description="Reverse transcriptase RNase H-like" evidence="7">
    <location>
        <begin position="197"/>
        <end position="277"/>
    </location>
</feature>
<evidence type="ECO:0000256" key="3">
    <source>
        <dbReference type="ARBA" id="ARBA00022722"/>
    </source>
</evidence>
<evidence type="ECO:0000256" key="5">
    <source>
        <dbReference type="ARBA" id="ARBA00022801"/>
    </source>
</evidence>
<evidence type="ECO:0000259" key="7">
    <source>
        <dbReference type="Pfam" id="PF17917"/>
    </source>
</evidence>
<keyword evidence="2" id="KW-0548">Nucleotidyltransferase</keyword>
<dbReference type="GO" id="GO:0003964">
    <property type="term" value="F:RNA-directed DNA polymerase activity"/>
    <property type="evidence" value="ECO:0007669"/>
    <property type="project" value="UniProtKB-KW"/>
</dbReference>
<dbReference type="PANTHER" id="PTHR33067:SF9">
    <property type="entry name" value="RNA-DIRECTED DNA POLYMERASE"/>
    <property type="match status" value="1"/>
</dbReference>
<keyword evidence="6" id="KW-0695">RNA-directed DNA polymerase</keyword>
<reference evidence="8" key="1">
    <citation type="submission" date="2023-08" db="EMBL/GenBank/DDBJ databases">
        <title>A de novo genome assembly of Solanum verrucosum Schlechtendal, a Mexican diploid species geographically isolated from the other diploid A-genome species in potato relatives.</title>
        <authorList>
            <person name="Hosaka K."/>
        </authorList>
    </citation>
    <scope>NUCLEOTIDE SEQUENCE</scope>
    <source>
        <tissue evidence="8">Young leaves</tissue>
    </source>
</reference>
<evidence type="ECO:0000256" key="6">
    <source>
        <dbReference type="ARBA" id="ARBA00022918"/>
    </source>
</evidence>
<name>A0AAF0TUM2_SOLVR</name>
<keyword evidence="3" id="KW-0540">Nuclease</keyword>
<gene>
    <name evidence="8" type="ORF">MTR67_026601</name>
</gene>
<dbReference type="Gene3D" id="3.10.20.370">
    <property type="match status" value="1"/>
</dbReference>
<organism evidence="8 9">
    <name type="scientific">Solanum verrucosum</name>
    <dbReference type="NCBI Taxonomy" id="315347"/>
    <lineage>
        <taxon>Eukaryota</taxon>
        <taxon>Viridiplantae</taxon>
        <taxon>Streptophyta</taxon>
        <taxon>Embryophyta</taxon>
        <taxon>Tracheophyta</taxon>
        <taxon>Spermatophyta</taxon>
        <taxon>Magnoliopsida</taxon>
        <taxon>eudicotyledons</taxon>
        <taxon>Gunneridae</taxon>
        <taxon>Pentapetalae</taxon>
        <taxon>asterids</taxon>
        <taxon>lamiids</taxon>
        <taxon>Solanales</taxon>
        <taxon>Solanaceae</taxon>
        <taxon>Solanoideae</taxon>
        <taxon>Solaneae</taxon>
        <taxon>Solanum</taxon>
    </lineage>
</organism>
<dbReference type="Pfam" id="PF17917">
    <property type="entry name" value="RT_RNaseH"/>
    <property type="match status" value="1"/>
</dbReference>
<evidence type="ECO:0000256" key="2">
    <source>
        <dbReference type="ARBA" id="ARBA00022695"/>
    </source>
</evidence>
<dbReference type="EMBL" id="CP133617">
    <property type="protein sequence ID" value="WMV33216.1"/>
    <property type="molecule type" value="Genomic_DNA"/>
</dbReference>
<evidence type="ECO:0000256" key="4">
    <source>
        <dbReference type="ARBA" id="ARBA00022759"/>
    </source>
</evidence>
<dbReference type="AlphaFoldDB" id="A0AAF0TUM2"/>
<keyword evidence="9" id="KW-1185">Reference proteome</keyword>
<dbReference type="GO" id="GO:0016787">
    <property type="term" value="F:hydrolase activity"/>
    <property type="evidence" value="ECO:0007669"/>
    <property type="project" value="UniProtKB-KW"/>
</dbReference>
<dbReference type="InterPro" id="IPR041373">
    <property type="entry name" value="RT_RNaseH"/>
</dbReference>